<dbReference type="Proteomes" id="UP000030746">
    <property type="component" value="Unassembled WGS sequence"/>
</dbReference>
<dbReference type="KEGG" id="lgi:LOTGIDRAFT_227899"/>
<feature type="compositionally biased region" description="Basic and acidic residues" evidence="1">
    <location>
        <begin position="26"/>
        <end position="56"/>
    </location>
</feature>
<feature type="region of interest" description="Disordered" evidence="1">
    <location>
        <begin position="16"/>
        <end position="68"/>
    </location>
</feature>
<dbReference type="EMBL" id="KB199650">
    <property type="protein sequence ID" value="ESP05244.1"/>
    <property type="molecule type" value="Genomic_DNA"/>
</dbReference>
<dbReference type="AlphaFoldDB" id="V4AM28"/>
<sequence>MATCVTMGQFRATDSNLGIQKKTHKESKGGGKKIVFDSAKKSRNPNEAKSVKDFSEKVYSPSHGTTNGCKTRHRIPSLRYIRSDEVSKDCERLSILNGTTSDISVNRKITTPRRLQDHLSLSQEVLCGTSANCSPRIIGEVSSLSESTLELISDKSLLCNCKEIQPIKEPSSSEKESIRKVPMLSTIDLCQKFDFEDSPSSAESTSATKQKPDIVNYSRYGLCFSHPNRKDVEPKKLCVKPVLGLFCRKMMSVTMSLNERHQTMPNICIPEMRDKLNFVCKVRETLEWMNLQSSCGICKLDENQVENDSR</sequence>
<accession>V4AM28</accession>
<evidence type="ECO:0000313" key="3">
    <source>
        <dbReference type="Proteomes" id="UP000030746"/>
    </source>
</evidence>
<gene>
    <name evidence="2" type="ORF">LOTGIDRAFT_227899</name>
</gene>
<proteinExistence type="predicted"/>
<protein>
    <submittedName>
        <fullName evidence="2">Uncharacterized protein</fullName>
    </submittedName>
</protein>
<organism evidence="2 3">
    <name type="scientific">Lottia gigantea</name>
    <name type="common">Giant owl limpet</name>
    <dbReference type="NCBI Taxonomy" id="225164"/>
    <lineage>
        <taxon>Eukaryota</taxon>
        <taxon>Metazoa</taxon>
        <taxon>Spiralia</taxon>
        <taxon>Lophotrochozoa</taxon>
        <taxon>Mollusca</taxon>
        <taxon>Gastropoda</taxon>
        <taxon>Patellogastropoda</taxon>
        <taxon>Lottioidea</taxon>
        <taxon>Lottiidae</taxon>
        <taxon>Lottia</taxon>
    </lineage>
</organism>
<evidence type="ECO:0000313" key="2">
    <source>
        <dbReference type="EMBL" id="ESP05244.1"/>
    </source>
</evidence>
<dbReference type="CTD" id="20247470"/>
<dbReference type="HOGENOM" id="CLU_897995_0_0_1"/>
<dbReference type="GeneID" id="20247470"/>
<dbReference type="RefSeq" id="XP_009043789.1">
    <property type="nucleotide sequence ID" value="XM_009045541.1"/>
</dbReference>
<evidence type="ECO:0000256" key="1">
    <source>
        <dbReference type="SAM" id="MobiDB-lite"/>
    </source>
</evidence>
<keyword evidence="3" id="KW-1185">Reference proteome</keyword>
<name>V4AM28_LOTGI</name>
<reference evidence="2 3" key="1">
    <citation type="journal article" date="2013" name="Nature">
        <title>Insights into bilaterian evolution from three spiralian genomes.</title>
        <authorList>
            <person name="Simakov O."/>
            <person name="Marletaz F."/>
            <person name="Cho S.J."/>
            <person name="Edsinger-Gonzales E."/>
            <person name="Havlak P."/>
            <person name="Hellsten U."/>
            <person name="Kuo D.H."/>
            <person name="Larsson T."/>
            <person name="Lv J."/>
            <person name="Arendt D."/>
            <person name="Savage R."/>
            <person name="Osoegawa K."/>
            <person name="de Jong P."/>
            <person name="Grimwood J."/>
            <person name="Chapman J.A."/>
            <person name="Shapiro H."/>
            <person name="Aerts A."/>
            <person name="Otillar R.P."/>
            <person name="Terry A.Y."/>
            <person name="Boore J.L."/>
            <person name="Grigoriev I.V."/>
            <person name="Lindberg D.R."/>
            <person name="Seaver E.C."/>
            <person name="Weisblat D.A."/>
            <person name="Putnam N.H."/>
            <person name="Rokhsar D.S."/>
        </authorList>
    </citation>
    <scope>NUCLEOTIDE SEQUENCE [LARGE SCALE GENOMIC DNA]</scope>
</reference>